<keyword evidence="9" id="KW-1185">Reference proteome</keyword>
<dbReference type="InterPro" id="IPR021896">
    <property type="entry name" value="THAP9-like_HTH"/>
</dbReference>
<dbReference type="AlphaFoldDB" id="A0A026WI00"/>
<dbReference type="PROSITE" id="PS50950">
    <property type="entry name" value="ZF_THAP"/>
    <property type="match status" value="1"/>
</dbReference>
<dbReference type="SMART" id="SM00980">
    <property type="entry name" value="THAP"/>
    <property type="match status" value="1"/>
</dbReference>
<evidence type="ECO:0000256" key="4">
    <source>
        <dbReference type="ARBA" id="ARBA00023125"/>
    </source>
</evidence>
<dbReference type="GO" id="GO:0008270">
    <property type="term" value="F:zinc ion binding"/>
    <property type="evidence" value="ECO:0007669"/>
    <property type="project" value="UniProtKB-KW"/>
</dbReference>
<feature type="region of interest" description="Disordered" evidence="6">
    <location>
        <begin position="152"/>
        <end position="180"/>
    </location>
</feature>
<protein>
    <recommendedName>
        <fullName evidence="7">THAP-type domain-containing protein</fullName>
    </recommendedName>
</protein>
<dbReference type="GO" id="GO:0003677">
    <property type="term" value="F:DNA binding"/>
    <property type="evidence" value="ECO:0007669"/>
    <property type="project" value="UniProtKB-UniRule"/>
</dbReference>
<name>A0A026WI00_OOCBI</name>
<keyword evidence="1" id="KW-0479">Metal-binding</keyword>
<evidence type="ECO:0000313" key="8">
    <source>
        <dbReference type="EMBL" id="EZA55630.1"/>
    </source>
</evidence>
<organism evidence="8 9">
    <name type="scientific">Ooceraea biroi</name>
    <name type="common">Clonal raider ant</name>
    <name type="synonym">Cerapachys biroi</name>
    <dbReference type="NCBI Taxonomy" id="2015173"/>
    <lineage>
        <taxon>Eukaryota</taxon>
        <taxon>Metazoa</taxon>
        <taxon>Ecdysozoa</taxon>
        <taxon>Arthropoda</taxon>
        <taxon>Hexapoda</taxon>
        <taxon>Insecta</taxon>
        <taxon>Pterygota</taxon>
        <taxon>Neoptera</taxon>
        <taxon>Endopterygota</taxon>
        <taxon>Hymenoptera</taxon>
        <taxon>Apocrita</taxon>
        <taxon>Aculeata</taxon>
        <taxon>Formicoidea</taxon>
        <taxon>Formicidae</taxon>
        <taxon>Dorylinae</taxon>
        <taxon>Ooceraea</taxon>
    </lineage>
</organism>
<proteinExistence type="predicted"/>
<dbReference type="OMA" id="NDMCEAV"/>
<evidence type="ECO:0000256" key="1">
    <source>
        <dbReference type="ARBA" id="ARBA00022723"/>
    </source>
</evidence>
<dbReference type="Pfam" id="PF12017">
    <property type="entry name" value="Tnp_P_element"/>
    <property type="match status" value="1"/>
</dbReference>
<evidence type="ECO:0000313" key="9">
    <source>
        <dbReference type="Proteomes" id="UP000053097"/>
    </source>
</evidence>
<dbReference type="Proteomes" id="UP000053097">
    <property type="component" value="Unassembled WGS sequence"/>
</dbReference>
<accession>A0A026WI00</accession>
<dbReference type="EMBL" id="KK107198">
    <property type="protein sequence ID" value="EZA55630.1"/>
    <property type="molecule type" value="Genomic_DNA"/>
</dbReference>
<evidence type="ECO:0000256" key="2">
    <source>
        <dbReference type="ARBA" id="ARBA00022771"/>
    </source>
</evidence>
<keyword evidence="3" id="KW-0862">Zinc</keyword>
<feature type="domain" description="THAP-type" evidence="7">
    <location>
        <begin position="7"/>
        <end position="97"/>
    </location>
</feature>
<dbReference type="Pfam" id="PF05485">
    <property type="entry name" value="THAP"/>
    <property type="match status" value="1"/>
</dbReference>
<evidence type="ECO:0000256" key="6">
    <source>
        <dbReference type="SAM" id="MobiDB-lite"/>
    </source>
</evidence>
<gene>
    <name evidence="8" type="ORF">X777_04256</name>
</gene>
<dbReference type="InterPro" id="IPR006612">
    <property type="entry name" value="THAP_Znf"/>
</dbReference>
<dbReference type="SUPFAM" id="SSF57716">
    <property type="entry name" value="Glucocorticoid receptor-like (DNA-binding domain)"/>
    <property type="match status" value="1"/>
</dbReference>
<keyword evidence="2 5" id="KW-0863">Zinc-finger</keyword>
<keyword evidence="4 5" id="KW-0238">DNA-binding</keyword>
<evidence type="ECO:0000256" key="5">
    <source>
        <dbReference type="PROSITE-ProRule" id="PRU00309"/>
    </source>
</evidence>
<evidence type="ECO:0000256" key="3">
    <source>
        <dbReference type="ARBA" id="ARBA00022833"/>
    </source>
</evidence>
<dbReference type="OrthoDB" id="7700858at2759"/>
<sequence length="295" mass="34248">MNGTQDMPDCYANDCKSRRTDKRKNKMQLEWEHSHDKKISFHRIPQERQKSLDAMKLCDNDIPKNASLCSLHFKESDLDRTSLACTRLRFGAVPLINLSMINNESPTKRQKMLDECLTEEVENLDSIRTPNIHDDAENDMCEAVAQLSSAQLTDPQHSSFSTPRSSKVSQKEITVSPRLSENTPRKQFLRTALKNTRLQLGKKIKVLQQKQRRTMKRVARLKDILTSLKNNNLLHREQLDILKSLGNFNQQLLKRQVNKFNNIPIPRKYTTGLRAFALTLHFYSPRAYAFVRKKI</sequence>
<reference evidence="8 9" key="1">
    <citation type="journal article" date="2014" name="Curr. Biol.">
        <title>The genome of the clonal raider ant Cerapachys biroi.</title>
        <authorList>
            <person name="Oxley P.R."/>
            <person name="Ji L."/>
            <person name="Fetter-Pruneda I."/>
            <person name="McKenzie S.K."/>
            <person name="Li C."/>
            <person name="Hu H."/>
            <person name="Zhang G."/>
            <person name="Kronauer D.J."/>
        </authorList>
    </citation>
    <scope>NUCLEOTIDE SEQUENCE [LARGE SCALE GENOMIC DNA]</scope>
</reference>
<evidence type="ECO:0000259" key="7">
    <source>
        <dbReference type="PROSITE" id="PS50950"/>
    </source>
</evidence>